<keyword evidence="1" id="KW-0175">Coiled coil</keyword>
<gene>
    <name evidence="3" type="ORF">QR680_001174</name>
</gene>
<feature type="coiled-coil region" evidence="1">
    <location>
        <begin position="67"/>
        <end position="94"/>
    </location>
</feature>
<sequence length="430" mass="46959">MKLLLLLLCATSLHVGNSFVHDGTSVDGCGPTCEAAFKTVSNAVLLEFTKKYSADYLITHFPEPFTTERLLSSLAVLEKQLKDLKGKILTLEFDVVWDKALKDLKDDVRDVVSVRKNEVAKTLDDALKKFANELKYHSTTFSRLKANVPTSTTTAPSDRKVLFDNKVKSFAEELKKLEQDIFETSRIANPGIAAYYRNLTMQKIVRLESQLEELLNSKKMVDDFINLRHKRYTEEQAKEMLENLKKKAFETKSSLLEIEKSACTNPCTSDVATANADSSCGQKCSGASTNDNCCRSGCTSGNKKQEAPCCQQSCACRTNEVTSTTSSPQKTSNCGCRNTCNQCNSCSTNNAAPSNNQQASCQCSCNNGQTCDNSVQPTQKQTCQCSNRTYAAPSTATTEAPKTEAPKKNGAVSASIAGALLTVILASSMF</sequence>
<dbReference type="EMBL" id="JAUCMV010000005">
    <property type="protein sequence ID" value="KAK0395204.1"/>
    <property type="molecule type" value="Genomic_DNA"/>
</dbReference>
<dbReference type="AlphaFoldDB" id="A0AA39GXY4"/>
<name>A0AA39GXY4_9BILA</name>
<feature type="coiled-coil region" evidence="1">
    <location>
        <begin position="160"/>
        <end position="217"/>
    </location>
</feature>
<keyword evidence="2" id="KW-0732">Signal</keyword>
<reference evidence="3" key="1">
    <citation type="submission" date="2023-06" db="EMBL/GenBank/DDBJ databases">
        <title>Genomic analysis of the entomopathogenic nematode Steinernema hermaphroditum.</title>
        <authorList>
            <person name="Schwarz E.M."/>
            <person name="Heppert J.K."/>
            <person name="Baniya A."/>
            <person name="Schwartz H.T."/>
            <person name="Tan C.-H."/>
            <person name="Antoshechkin I."/>
            <person name="Sternberg P.W."/>
            <person name="Goodrich-Blair H."/>
            <person name="Dillman A.R."/>
        </authorList>
    </citation>
    <scope>NUCLEOTIDE SEQUENCE</scope>
    <source>
        <strain evidence="3">PS9179</strain>
        <tissue evidence="3">Whole animal</tissue>
    </source>
</reference>
<evidence type="ECO:0000313" key="4">
    <source>
        <dbReference type="Proteomes" id="UP001175271"/>
    </source>
</evidence>
<feature type="signal peptide" evidence="2">
    <location>
        <begin position="1"/>
        <end position="18"/>
    </location>
</feature>
<organism evidence="3 4">
    <name type="scientific">Steinernema hermaphroditum</name>
    <dbReference type="NCBI Taxonomy" id="289476"/>
    <lineage>
        <taxon>Eukaryota</taxon>
        <taxon>Metazoa</taxon>
        <taxon>Ecdysozoa</taxon>
        <taxon>Nematoda</taxon>
        <taxon>Chromadorea</taxon>
        <taxon>Rhabditida</taxon>
        <taxon>Tylenchina</taxon>
        <taxon>Panagrolaimomorpha</taxon>
        <taxon>Strongyloidoidea</taxon>
        <taxon>Steinernematidae</taxon>
        <taxon>Steinernema</taxon>
    </lineage>
</organism>
<evidence type="ECO:0000313" key="3">
    <source>
        <dbReference type="EMBL" id="KAK0395204.1"/>
    </source>
</evidence>
<protein>
    <submittedName>
        <fullName evidence="3">Uncharacterized protein</fullName>
    </submittedName>
</protein>
<keyword evidence="4" id="KW-1185">Reference proteome</keyword>
<evidence type="ECO:0000256" key="1">
    <source>
        <dbReference type="SAM" id="Coils"/>
    </source>
</evidence>
<accession>A0AA39GXY4</accession>
<proteinExistence type="predicted"/>
<feature type="chain" id="PRO_5041320586" evidence="2">
    <location>
        <begin position="19"/>
        <end position="430"/>
    </location>
</feature>
<evidence type="ECO:0000256" key="2">
    <source>
        <dbReference type="SAM" id="SignalP"/>
    </source>
</evidence>
<comment type="caution">
    <text evidence="3">The sequence shown here is derived from an EMBL/GenBank/DDBJ whole genome shotgun (WGS) entry which is preliminary data.</text>
</comment>
<dbReference type="Proteomes" id="UP001175271">
    <property type="component" value="Unassembled WGS sequence"/>
</dbReference>